<reference evidence="1" key="1">
    <citation type="submission" date="2014-02" db="EMBL/GenBank/DDBJ databases">
        <title>The Genome Sequence of Trichophyton rubrum (morphotype fischeri) CBS 288.86.</title>
        <authorList>
            <consortium name="The Broad Institute Genomics Platform"/>
            <person name="Cuomo C.A."/>
            <person name="White T.C."/>
            <person name="Graser Y."/>
            <person name="Martinez-Rossi N."/>
            <person name="Heitman J."/>
            <person name="Young S.K."/>
            <person name="Zeng Q."/>
            <person name="Gargeya S."/>
            <person name="Abouelleil A."/>
            <person name="Alvarado L."/>
            <person name="Chapman S.B."/>
            <person name="Gainer-Dewar J."/>
            <person name="Goldberg J."/>
            <person name="Griggs A."/>
            <person name="Gujja S."/>
            <person name="Hansen M."/>
            <person name="Howarth C."/>
            <person name="Imamovic A."/>
            <person name="Larimer J."/>
            <person name="Martinez D."/>
            <person name="Murphy C."/>
            <person name="Pearson M.D."/>
            <person name="Persinoti G."/>
            <person name="Poon T."/>
            <person name="Priest M."/>
            <person name="Roberts A.D."/>
            <person name="Saif S."/>
            <person name="Shea T.D."/>
            <person name="Sykes S.N."/>
            <person name="Wortman J."/>
            <person name="Nusbaum C."/>
            <person name="Birren B."/>
        </authorList>
    </citation>
    <scope>NUCLEOTIDE SEQUENCE [LARGE SCALE GENOMIC DNA]</scope>
    <source>
        <strain evidence="1">CBS 288.86</strain>
    </source>
</reference>
<dbReference type="EMBL" id="KK207751">
    <property type="protein sequence ID" value="EZF55369.1"/>
    <property type="molecule type" value="Genomic_DNA"/>
</dbReference>
<sequence>MAQRRQTDGWLVQAKLALDVARPQCEVAVRAVLAQVDAKGRGVTLSYRPATGPMGRLRETSATYFRYLDLTSNAWNNTWAGGRWRWRWRWRGRYFSRSAKSHGEIMYLPRLAWPPLPGASRYSSSMTLETPRWSSPVLDDRL</sequence>
<proteinExistence type="predicted"/>
<dbReference type="AlphaFoldDB" id="A0A022WAL6"/>
<evidence type="ECO:0000313" key="1">
    <source>
        <dbReference type="EMBL" id="EZF55369.1"/>
    </source>
</evidence>
<dbReference type="HOGENOM" id="CLU_1817195_0_0_1"/>
<gene>
    <name evidence="1" type="ORF">H103_02006</name>
</gene>
<accession>A0A022WAL6</accession>
<dbReference type="Proteomes" id="UP000023758">
    <property type="component" value="Unassembled WGS sequence"/>
</dbReference>
<protein>
    <submittedName>
        <fullName evidence="1">Uncharacterized protein</fullName>
    </submittedName>
</protein>
<organism evidence="1">
    <name type="scientific">Trichophyton rubrum CBS 288.86</name>
    <dbReference type="NCBI Taxonomy" id="1215330"/>
    <lineage>
        <taxon>Eukaryota</taxon>
        <taxon>Fungi</taxon>
        <taxon>Dikarya</taxon>
        <taxon>Ascomycota</taxon>
        <taxon>Pezizomycotina</taxon>
        <taxon>Eurotiomycetes</taxon>
        <taxon>Eurotiomycetidae</taxon>
        <taxon>Onygenales</taxon>
        <taxon>Arthrodermataceae</taxon>
        <taxon>Trichophyton</taxon>
    </lineage>
</organism>
<name>A0A022WAL6_TRIRU</name>